<evidence type="ECO:0000256" key="5">
    <source>
        <dbReference type="ARBA" id="ARBA00023018"/>
    </source>
</evidence>
<dbReference type="Proteomes" id="UP000694557">
    <property type="component" value="Unassembled WGS sequence"/>
</dbReference>
<dbReference type="GO" id="GO:0043195">
    <property type="term" value="C:terminal bouton"/>
    <property type="evidence" value="ECO:0007669"/>
    <property type="project" value="TreeGrafter"/>
</dbReference>
<dbReference type="CDD" id="cd22809">
    <property type="entry name" value="Complexin_NTD_CPLX_III_IV"/>
    <property type="match status" value="1"/>
</dbReference>
<keyword evidence="4" id="KW-0532">Neurotransmitter transport</keyword>
<dbReference type="CTD" id="100004361"/>
<dbReference type="GeneTree" id="ENSGT00950000182938"/>
<dbReference type="GO" id="GO:0031201">
    <property type="term" value="C:SNARE complex"/>
    <property type="evidence" value="ECO:0007669"/>
    <property type="project" value="TreeGrafter"/>
</dbReference>
<dbReference type="GO" id="GO:0019905">
    <property type="term" value="F:syntaxin binding"/>
    <property type="evidence" value="ECO:0007669"/>
    <property type="project" value="InterPro"/>
</dbReference>
<evidence type="ECO:0000256" key="4">
    <source>
        <dbReference type="ARBA" id="ARBA00022775"/>
    </source>
</evidence>
<comment type="subcellular location">
    <subcellularLocation>
        <location evidence="6">Synapse</location>
    </subcellularLocation>
</comment>
<evidence type="ECO:0000256" key="6">
    <source>
        <dbReference type="ARBA" id="ARBA00034103"/>
    </source>
</evidence>
<proteinExistence type="inferred from homology"/>
<reference evidence="8" key="2">
    <citation type="submission" date="2025-09" db="UniProtKB">
        <authorList>
            <consortium name="Ensembl"/>
        </authorList>
    </citation>
    <scope>IDENTIFICATION</scope>
</reference>
<dbReference type="PANTHER" id="PTHR16705">
    <property type="entry name" value="COMPLEXIN"/>
    <property type="match status" value="1"/>
</dbReference>
<evidence type="ECO:0000313" key="8">
    <source>
        <dbReference type="Ensembl" id="ENSOKIP00005084072.1"/>
    </source>
</evidence>
<dbReference type="Pfam" id="PF05835">
    <property type="entry name" value="Synaphin"/>
    <property type="match status" value="1"/>
</dbReference>
<keyword evidence="2" id="KW-0813">Transport</keyword>
<dbReference type="KEGG" id="oki:109874640"/>
<dbReference type="PANTHER" id="PTHR16705:SF12">
    <property type="entry name" value="COMPLEXIN-3"/>
    <property type="match status" value="1"/>
</dbReference>
<feature type="region of interest" description="Disordered" evidence="7">
    <location>
        <begin position="11"/>
        <end position="46"/>
    </location>
</feature>
<gene>
    <name evidence="8" type="primary">cplx4c</name>
</gene>
<accession>A0A8C7J8R8</accession>
<reference evidence="8" key="1">
    <citation type="submission" date="2025-08" db="UniProtKB">
        <authorList>
            <consortium name="Ensembl"/>
        </authorList>
    </citation>
    <scope>IDENTIFICATION</scope>
</reference>
<evidence type="ECO:0000313" key="9">
    <source>
        <dbReference type="Proteomes" id="UP000694557"/>
    </source>
</evidence>
<protein>
    <submittedName>
        <fullName evidence="8">Complexin 4c</fullName>
    </submittedName>
</protein>
<evidence type="ECO:0000256" key="2">
    <source>
        <dbReference type="ARBA" id="ARBA00022448"/>
    </source>
</evidence>
<feature type="compositionally biased region" description="Basic and acidic residues" evidence="7">
    <location>
        <begin position="31"/>
        <end position="46"/>
    </location>
</feature>
<keyword evidence="5" id="KW-0770">Synapse</keyword>
<evidence type="ECO:0000256" key="3">
    <source>
        <dbReference type="ARBA" id="ARBA00022483"/>
    </source>
</evidence>
<evidence type="ECO:0000256" key="1">
    <source>
        <dbReference type="ARBA" id="ARBA00005396"/>
    </source>
</evidence>
<dbReference type="GO" id="GO:0046928">
    <property type="term" value="P:regulation of neurotransmitter secretion"/>
    <property type="evidence" value="ECO:0007669"/>
    <property type="project" value="TreeGrafter"/>
</dbReference>
<keyword evidence="3" id="KW-0268">Exocytosis</keyword>
<evidence type="ECO:0000256" key="7">
    <source>
        <dbReference type="SAM" id="MobiDB-lite"/>
    </source>
</evidence>
<dbReference type="Ensembl" id="ENSOKIT00005089777.1">
    <property type="protein sequence ID" value="ENSOKIP00005084072.1"/>
    <property type="gene ID" value="ENSOKIG00005036514.1"/>
</dbReference>
<sequence>MSFMMKAMLGSKLKDMTGGGGGGEVEVPAGDVKETPESKGMSREEFEDYQRQLIEEKMERDKEFATKKAERANLRSCLRDKYRLPESGQDEAMVKMAGDDLDLPEDLAKMVDEDEEEEAVNDSLLGQLHQLQNMDMDQLKTKAQTTMTEIQQVAEEKCVIM</sequence>
<comment type="similarity">
    <text evidence="1">Belongs to the complexin/synaphin family.</text>
</comment>
<dbReference type="AlphaFoldDB" id="A0A8C7J8R8"/>
<dbReference type="GO" id="GO:0016079">
    <property type="term" value="P:synaptic vesicle exocytosis"/>
    <property type="evidence" value="ECO:0007669"/>
    <property type="project" value="TreeGrafter"/>
</dbReference>
<dbReference type="InterPro" id="IPR008849">
    <property type="entry name" value="Synaphin"/>
</dbReference>
<name>A0A8C7J8R8_ONCKI</name>
<organism evidence="8 9">
    <name type="scientific">Oncorhynchus kisutch</name>
    <name type="common">Coho salmon</name>
    <name type="synonym">Salmo kisutch</name>
    <dbReference type="NCBI Taxonomy" id="8019"/>
    <lineage>
        <taxon>Eukaryota</taxon>
        <taxon>Metazoa</taxon>
        <taxon>Chordata</taxon>
        <taxon>Craniata</taxon>
        <taxon>Vertebrata</taxon>
        <taxon>Euteleostomi</taxon>
        <taxon>Actinopterygii</taxon>
        <taxon>Neopterygii</taxon>
        <taxon>Teleostei</taxon>
        <taxon>Protacanthopterygii</taxon>
        <taxon>Salmoniformes</taxon>
        <taxon>Salmonidae</taxon>
        <taxon>Salmoninae</taxon>
        <taxon>Oncorhynchus</taxon>
    </lineage>
</organism>
<keyword evidence="9" id="KW-1185">Reference proteome</keyword>